<dbReference type="PANTHER" id="PTHR11482:SF6">
    <property type="entry name" value="ORNITHINE DECARBOXYLASE 1-RELATED"/>
    <property type="match status" value="1"/>
</dbReference>
<name>A0A7J7KSI1_BUGNE</name>
<dbReference type="InterPro" id="IPR000183">
    <property type="entry name" value="Orn/DAP/Arg_de-COase"/>
</dbReference>
<gene>
    <name evidence="11" type="ORF">EB796_000606</name>
</gene>
<dbReference type="InterPro" id="IPR022653">
    <property type="entry name" value="De-COase2_pyr-phos_BS"/>
</dbReference>
<reference evidence="11" key="1">
    <citation type="submission" date="2020-06" db="EMBL/GenBank/DDBJ databases">
        <title>Draft genome of Bugula neritina, a colonial animal packing powerful symbionts and potential medicines.</title>
        <authorList>
            <person name="Rayko M."/>
        </authorList>
    </citation>
    <scope>NUCLEOTIDE SEQUENCE [LARGE SCALE GENOMIC DNA]</scope>
    <source>
        <strain evidence="11">Kwan_BN1</strain>
    </source>
</reference>
<evidence type="ECO:0000256" key="8">
    <source>
        <dbReference type="ARBA" id="ARBA00046672"/>
    </source>
</evidence>
<evidence type="ECO:0000256" key="4">
    <source>
        <dbReference type="ARBA" id="ARBA00023115"/>
    </source>
</evidence>
<dbReference type="Gene3D" id="3.20.20.10">
    <property type="entry name" value="Alanine racemase"/>
    <property type="match status" value="1"/>
</dbReference>
<keyword evidence="5" id="KW-0456">Lyase</keyword>
<evidence type="ECO:0000313" key="11">
    <source>
        <dbReference type="EMBL" id="KAF6041065.1"/>
    </source>
</evidence>
<dbReference type="PRINTS" id="PR01182">
    <property type="entry name" value="ORNDCRBXLASE"/>
</dbReference>
<dbReference type="PANTHER" id="PTHR11482">
    <property type="entry name" value="ARGININE/DIAMINOPIMELATE/ORNITHINE DECARBOXYLASE"/>
    <property type="match status" value="1"/>
</dbReference>
<dbReference type="EC" id="4.1.1.17" evidence="7"/>
<evidence type="ECO:0000256" key="3">
    <source>
        <dbReference type="ARBA" id="ARBA00022898"/>
    </source>
</evidence>
<dbReference type="AlphaFoldDB" id="A0A7J7KSI1"/>
<comment type="similarity">
    <text evidence="2">Belongs to the Orn/Lys/Arg decarboxylase class-II family.</text>
</comment>
<dbReference type="Pfam" id="PF02784">
    <property type="entry name" value="Orn_Arg_deC_N"/>
    <property type="match status" value="1"/>
</dbReference>
<comment type="catalytic activity">
    <reaction evidence="9">
        <text>L-ornithine + H(+) = putrescine + CO2</text>
        <dbReference type="Rhea" id="RHEA:22964"/>
        <dbReference type="ChEBI" id="CHEBI:15378"/>
        <dbReference type="ChEBI" id="CHEBI:16526"/>
        <dbReference type="ChEBI" id="CHEBI:46911"/>
        <dbReference type="ChEBI" id="CHEBI:326268"/>
        <dbReference type="EC" id="4.1.1.17"/>
    </reaction>
</comment>
<dbReference type="PROSITE" id="PS00878">
    <property type="entry name" value="ODR_DC_2_1"/>
    <property type="match status" value="1"/>
</dbReference>
<keyword evidence="12" id="KW-1185">Reference proteome</keyword>
<dbReference type="InterPro" id="IPR002433">
    <property type="entry name" value="Orn_de-COase"/>
</dbReference>
<evidence type="ECO:0000256" key="2">
    <source>
        <dbReference type="ARBA" id="ARBA00008872"/>
    </source>
</evidence>
<comment type="subunit">
    <text evidence="8">Homodimer. Only the dimer is catalytically active, as the active sites are constructed of residues from both monomers.</text>
</comment>
<protein>
    <recommendedName>
        <fullName evidence="7">ornithine decarboxylase</fullName>
        <ecNumber evidence="7">4.1.1.17</ecNumber>
    </recommendedName>
</protein>
<proteinExistence type="inferred from homology"/>
<evidence type="ECO:0000259" key="10">
    <source>
        <dbReference type="Pfam" id="PF02784"/>
    </source>
</evidence>
<keyword evidence="4" id="KW-0620">Polyamine biosynthesis</keyword>
<dbReference type="GO" id="GO:0004586">
    <property type="term" value="F:ornithine decarboxylase activity"/>
    <property type="evidence" value="ECO:0007669"/>
    <property type="project" value="UniProtKB-EC"/>
</dbReference>
<dbReference type="InterPro" id="IPR022644">
    <property type="entry name" value="De-COase2_N"/>
</dbReference>
<evidence type="ECO:0000256" key="6">
    <source>
        <dbReference type="ARBA" id="ARBA00034115"/>
    </source>
</evidence>
<evidence type="ECO:0000256" key="1">
    <source>
        <dbReference type="ARBA" id="ARBA00001933"/>
    </source>
</evidence>
<evidence type="ECO:0000256" key="9">
    <source>
        <dbReference type="ARBA" id="ARBA00049127"/>
    </source>
</evidence>
<comment type="cofactor">
    <cofactor evidence="1">
        <name>pyridoxal 5'-phosphate</name>
        <dbReference type="ChEBI" id="CHEBI:597326"/>
    </cofactor>
</comment>
<sequence>MAAQLLKSDINFVKPESTIPEVIDHKIRDHVQQKSDDAFYICDLGDVTRKYKVWKRVFPRIKPFYAVKCNPDPVLLNLLVQLGCGFDCASKAEIQTMLALGVTADQIIYAHPCKQVSSICYSQKVGVDLMTFDNEAELRKIQRCFPTASLVIRLLPQPTEKVRWTMCDKFGCKADDVPKLLSLAQELELKVVGVSFHVGTGCYDPSHFVRQWKMQERCLMLACLTVLT</sequence>
<feature type="domain" description="Orn/DAP/Arg decarboxylase 2 N-terminal" evidence="10">
    <location>
        <begin position="44"/>
        <end position="212"/>
    </location>
</feature>
<dbReference type="GO" id="GO:0005737">
    <property type="term" value="C:cytoplasm"/>
    <property type="evidence" value="ECO:0007669"/>
    <property type="project" value="TreeGrafter"/>
</dbReference>
<dbReference type="Gene3D" id="2.40.37.10">
    <property type="entry name" value="Lyase, Ornithine Decarboxylase, Chain A, domain 1"/>
    <property type="match status" value="1"/>
</dbReference>
<comment type="pathway">
    <text evidence="6">Amine and polyamine biosynthesis; putrescine biosynthesis via L-ornithine pathway; putrescine from L-ornithine: step 1/1.</text>
</comment>
<organism evidence="11 12">
    <name type="scientific">Bugula neritina</name>
    <name type="common">Brown bryozoan</name>
    <name type="synonym">Sertularia neritina</name>
    <dbReference type="NCBI Taxonomy" id="10212"/>
    <lineage>
        <taxon>Eukaryota</taxon>
        <taxon>Metazoa</taxon>
        <taxon>Spiralia</taxon>
        <taxon>Lophotrochozoa</taxon>
        <taxon>Bryozoa</taxon>
        <taxon>Gymnolaemata</taxon>
        <taxon>Cheilostomatida</taxon>
        <taxon>Flustrina</taxon>
        <taxon>Buguloidea</taxon>
        <taxon>Bugulidae</taxon>
        <taxon>Bugula</taxon>
    </lineage>
</organism>
<dbReference type="PRINTS" id="PR01179">
    <property type="entry name" value="ODADCRBXLASE"/>
</dbReference>
<dbReference type="FunFam" id="3.20.20.10:FF:000008">
    <property type="entry name" value="Ornithine decarboxylase"/>
    <property type="match status" value="1"/>
</dbReference>
<dbReference type="InterPro" id="IPR029066">
    <property type="entry name" value="PLP-binding_barrel"/>
</dbReference>
<dbReference type="InterPro" id="IPR009006">
    <property type="entry name" value="Ala_racemase/Decarboxylase_C"/>
</dbReference>
<dbReference type="Proteomes" id="UP000593567">
    <property type="component" value="Unassembled WGS sequence"/>
</dbReference>
<dbReference type="EMBL" id="VXIV02000082">
    <property type="protein sequence ID" value="KAF6041065.1"/>
    <property type="molecule type" value="Genomic_DNA"/>
</dbReference>
<evidence type="ECO:0000256" key="5">
    <source>
        <dbReference type="ARBA" id="ARBA00023239"/>
    </source>
</evidence>
<dbReference type="GO" id="GO:0033387">
    <property type="term" value="P:putrescine biosynthetic process from arginine, via ornithine"/>
    <property type="evidence" value="ECO:0007669"/>
    <property type="project" value="TreeGrafter"/>
</dbReference>
<evidence type="ECO:0000313" key="12">
    <source>
        <dbReference type="Proteomes" id="UP000593567"/>
    </source>
</evidence>
<keyword evidence="3" id="KW-0663">Pyridoxal phosphate</keyword>
<dbReference type="OrthoDB" id="5034579at2759"/>
<dbReference type="SUPFAM" id="SSF51419">
    <property type="entry name" value="PLP-binding barrel"/>
    <property type="match status" value="1"/>
</dbReference>
<evidence type="ECO:0000256" key="7">
    <source>
        <dbReference type="ARBA" id="ARBA00034138"/>
    </source>
</evidence>
<comment type="caution">
    <text evidence="11">The sequence shown here is derived from an EMBL/GenBank/DDBJ whole genome shotgun (WGS) entry which is preliminary data.</text>
</comment>
<accession>A0A7J7KSI1</accession>